<dbReference type="Proteomes" id="UP000050396">
    <property type="component" value="Unassembled WGS sequence"/>
</dbReference>
<protein>
    <submittedName>
        <fullName evidence="1">Uncharacterized protein</fullName>
    </submittedName>
</protein>
<dbReference type="EMBL" id="LJQZ01000153">
    <property type="protein sequence ID" value="KPY16207.1"/>
    <property type="molecule type" value="Genomic_DNA"/>
</dbReference>
<name>A0A0P9ZB90_PSESH</name>
<evidence type="ECO:0000313" key="2">
    <source>
        <dbReference type="Proteomes" id="UP000050396"/>
    </source>
</evidence>
<sequence length="65" mass="7254">MMGFGASIQATDIAVNASGIDRVLSPVSSIDKNTIKSWFAQGSGRYQRLYEGFRKLRRNPSRLFS</sequence>
<gene>
    <name evidence="1" type="ORF">ALO55_102180</name>
</gene>
<organism evidence="1 2">
    <name type="scientific">Pseudomonas savastanoi pv. phaseolicola</name>
    <name type="common">Pseudomonas syringae pv. phaseolicola</name>
    <dbReference type="NCBI Taxonomy" id="319"/>
    <lineage>
        <taxon>Bacteria</taxon>
        <taxon>Pseudomonadati</taxon>
        <taxon>Pseudomonadota</taxon>
        <taxon>Gammaproteobacteria</taxon>
        <taxon>Pseudomonadales</taxon>
        <taxon>Pseudomonadaceae</taxon>
        <taxon>Pseudomonas</taxon>
    </lineage>
</organism>
<reference evidence="1 2" key="1">
    <citation type="submission" date="2015-09" db="EMBL/GenBank/DDBJ databases">
        <title>Genome announcement of multiple Pseudomonas syringae strains.</title>
        <authorList>
            <person name="Thakur S."/>
            <person name="Wang P.W."/>
            <person name="Gong Y."/>
            <person name="Weir B.S."/>
            <person name="Guttman D.S."/>
        </authorList>
    </citation>
    <scope>NUCLEOTIDE SEQUENCE [LARGE SCALE GENOMIC DNA]</scope>
    <source>
        <strain evidence="1 2">ICMP2740</strain>
    </source>
</reference>
<proteinExistence type="predicted"/>
<dbReference type="AlphaFoldDB" id="A0A0P9ZB90"/>
<evidence type="ECO:0000313" key="1">
    <source>
        <dbReference type="EMBL" id="KPY16207.1"/>
    </source>
</evidence>
<comment type="caution">
    <text evidence="1">The sequence shown here is derived from an EMBL/GenBank/DDBJ whole genome shotgun (WGS) entry which is preliminary data.</text>
</comment>
<accession>A0A0P9ZB90</accession>